<sequence>MSAAPPRTLPTTPKSQLSQNANIRKVAVTMPGYQAQFLEFDQKRPLAAIVQDICVSWSLSDPSKFALQTCDSSKASESSKSNYNTYVTERNRQEIQNGTVLTLAPSPAQTAQGIITKLSEGSNKTLSEDKLEGLRQLVRRAPDSTFAVEFINKNGLPIIISIVTDGTFKKEPLALTLKSFVSLMDHGIVSWDILEPDFIKRVADCVNVGSNNLDLVCLQYALEILEAVVLHSSGKQSVVEQSVTSQNIIPHLESINLEVQKNAIALINALFMKADQPKRRKIGESLQSKHMRNTILTHVIRQQNIGTAMAHQLYVLQVLLMNLHEERMKAPVDPHDQVIIREIEELRRIAFEIEGDPNMNAVRRSQSAARDFKKLGFENQTNPAEDFVKVPCGLLALDCMLYFAQNHGENYVKVVLENSTRADEHDCPFVRASMYLTKMICEILRIGEPPDDTGHVYYSMFFSSEKPFEEFFCTIIQLLNKTWREMRATTADFPKVLEVVKEQVTRALNTHSSSFESFRNKVFTLTYSEILKLLENERKIKEEFESQTKPVKELRKKLIPEIQDIVKQQRLNYLVEGSCFPKYSRNGRIKDKFWFWRLAPNHKALHYGDCSESDHPKLEDLPSKLPLVDIQRMVTGKDCPHVGGKQGLRRTNQVGRLAFSIVTEAEEDQICFVAATDYDYHMWCDGLNALLGNEMTSGQVEQDMEMLLSMEIKIRLLDTEGLQIPAEAPRLPRPPDNFNFAYMNFNL</sequence>
<keyword evidence="1" id="KW-0053">Apoptosis</keyword>
<dbReference type="PANTHER" id="PTHR12771">
    <property type="entry name" value="ENGULFMENT AND CELL MOTILITY"/>
    <property type="match status" value="1"/>
</dbReference>
<dbReference type="GO" id="GO:0005886">
    <property type="term" value="C:plasma membrane"/>
    <property type="evidence" value="ECO:0007669"/>
    <property type="project" value="TreeGrafter"/>
</dbReference>
<comment type="caution">
    <text evidence="6">The sequence shown here is derived from an EMBL/GenBank/DDBJ whole genome shotgun (WGS) entry which is preliminary data.</text>
</comment>
<dbReference type="SUPFAM" id="SSF50729">
    <property type="entry name" value="PH domain-like"/>
    <property type="match status" value="1"/>
</dbReference>
<reference evidence="6 7" key="1">
    <citation type="submission" date="2024-02" db="EMBL/GenBank/DDBJ databases">
        <title>Chromosome-scale genome assembly of the rough periwinkle Littorina saxatilis.</title>
        <authorList>
            <person name="De Jode A."/>
            <person name="Faria R."/>
            <person name="Formenti G."/>
            <person name="Sims Y."/>
            <person name="Smith T.P."/>
            <person name="Tracey A."/>
            <person name="Wood J.M.D."/>
            <person name="Zagrodzka Z.B."/>
            <person name="Johannesson K."/>
            <person name="Butlin R.K."/>
            <person name="Leder E.H."/>
        </authorList>
    </citation>
    <scope>NUCLEOTIDE SEQUENCE [LARGE SCALE GENOMIC DNA]</scope>
    <source>
        <strain evidence="6">Snail1</strain>
        <tissue evidence="6">Muscle</tissue>
    </source>
</reference>
<dbReference type="InterPro" id="IPR011993">
    <property type="entry name" value="PH-like_dom_sf"/>
</dbReference>
<dbReference type="Pfam" id="PF04727">
    <property type="entry name" value="ELMO_CED12"/>
    <property type="match status" value="1"/>
</dbReference>
<keyword evidence="7" id="KW-1185">Reference proteome</keyword>
<dbReference type="SUPFAM" id="SSF48371">
    <property type="entry name" value="ARM repeat"/>
    <property type="match status" value="1"/>
</dbReference>
<proteinExistence type="predicted"/>
<dbReference type="InterPro" id="IPR050868">
    <property type="entry name" value="ELMO_domain-containing"/>
</dbReference>
<name>A0AAN9C0F1_9CAEN</name>
<gene>
    <name evidence="6" type="ORF">V1264_000988</name>
</gene>
<dbReference type="Proteomes" id="UP001374579">
    <property type="component" value="Unassembled WGS sequence"/>
</dbReference>
<accession>A0AAN9C0F1</accession>
<dbReference type="Gene3D" id="2.30.29.30">
    <property type="entry name" value="Pleckstrin-homology domain (PH domain)/Phosphotyrosine-binding domain (PTB)"/>
    <property type="match status" value="1"/>
</dbReference>
<dbReference type="InterPro" id="IPR006816">
    <property type="entry name" value="ELMO_dom"/>
</dbReference>
<organism evidence="6 7">
    <name type="scientific">Littorina saxatilis</name>
    <dbReference type="NCBI Taxonomy" id="31220"/>
    <lineage>
        <taxon>Eukaryota</taxon>
        <taxon>Metazoa</taxon>
        <taxon>Spiralia</taxon>
        <taxon>Lophotrochozoa</taxon>
        <taxon>Mollusca</taxon>
        <taxon>Gastropoda</taxon>
        <taxon>Caenogastropoda</taxon>
        <taxon>Littorinimorpha</taxon>
        <taxon>Littorinoidea</taxon>
        <taxon>Littorinidae</taxon>
        <taxon>Littorina</taxon>
    </lineage>
</organism>
<dbReference type="EMBL" id="JBAMIC010000001">
    <property type="protein sequence ID" value="KAK7115042.1"/>
    <property type="molecule type" value="Genomic_DNA"/>
</dbReference>
<dbReference type="Gene3D" id="1.25.10.10">
    <property type="entry name" value="Leucine-rich Repeat Variant"/>
    <property type="match status" value="1"/>
</dbReference>
<dbReference type="GO" id="GO:0017124">
    <property type="term" value="F:SH3 domain binding"/>
    <property type="evidence" value="ECO:0007669"/>
    <property type="project" value="UniProtKB-KW"/>
</dbReference>
<dbReference type="GO" id="GO:0006909">
    <property type="term" value="P:phagocytosis"/>
    <property type="evidence" value="ECO:0007669"/>
    <property type="project" value="UniProtKB-KW"/>
</dbReference>
<dbReference type="AlphaFoldDB" id="A0AAN9C0F1"/>
<dbReference type="Pfam" id="PF11841">
    <property type="entry name" value="ELMO_ARM"/>
    <property type="match status" value="1"/>
</dbReference>
<dbReference type="Gene3D" id="6.10.250.810">
    <property type="match status" value="1"/>
</dbReference>
<keyword evidence="2" id="KW-0581">Phagocytosis</keyword>
<dbReference type="GO" id="GO:0006915">
    <property type="term" value="P:apoptotic process"/>
    <property type="evidence" value="ECO:0007669"/>
    <property type="project" value="UniProtKB-KW"/>
</dbReference>
<evidence type="ECO:0000313" key="7">
    <source>
        <dbReference type="Proteomes" id="UP001374579"/>
    </source>
</evidence>
<dbReference type="InterPro" id="IPR001849">
    <property type="entry name" value="PH_domain"/>
</dbReference>
<keyword evidence="3" id="KW-0729">SH3-binding</keyword>
<evidence type="ECO:0000256" key="3">
    <source>
        <dbReference type="ARBA" id="ARBA00023036"/>
    </source>
</evidence>
<dbReference type="InterPro" id="IPR024574">
    <property type="entry name" value="ELMO_ARM"/>
</dbReference>
<dbReference type="PROSITE" id="PS51335">
    <property type="entry name" value="ELMO"/>
    <property type="match status" value="1"/>
</dbReference>
<protein>
    <recommendedName>
        <fullName evidence="5">ELMO domain-containing protein</fullName>
    </recommendedName>
</protein>
<dbReference type="Pfam" id="PF16457">
    <property type="entry name" value="PH_12"/>
    <property type="match status" value="1"/>
</dbReference>
<evidence type="ECO:0000256" key="4">
    <source>
        <dbReference type="ARBA" id="ARBA00024863"/>
    </source>
</evidence>
<feature type="domain" description="ELMO" evidence="5">
    <location>
        <begin position="338"/>
        <end position="508"/>
    </location>
</feature>
<dbReference type="PANTHER" id="PTHR12771:SF56">
    <property type="entry name" value="CED-12"/>
    <property type="match status" value="1"/>
</dbReference>
<dbReference type="InterPro" id="IPR011989">
    <property type="entry name" value="ARM-like"/>
</dbReference>
<evidence type="ECO:0000313" key="6">
    <source>
        <dbReference type="EMBL" id="KAK7115042.1"/>
    </source>
</evidence>
<dbReference type="GO" id="GO:0007015">
    <property type="term" value="P:actin filament organization"/>
    <property type="evidence" value="ECO:0007669"/>
    <property type="project" value="TreeGrafter"/>
</dbReference>
<dbReference type="InterPro" id="IPR016024">
    <property type="entry name" value="ARM-type_fold"/>
</dbReference>
<evidence type="ECO:0000256" key="1">
    <source>
        <dbReference type="ARBA" id="ARBA00022703"/>
    </source>
</evidence>
<dbReference type="GO" id="GO:0048870">
    <property type="term" value="P:cell motility"/>
    <property type="evidence" value="ECO:0007669"/>
    <property type="project" value="TreeGrafter"/>
</dbReference>
<evidence type="ECO:0000259" key="5">
    <source>
        <dbReference type="PROSITE" id="PS51335"/>
    </source>
</evidence>
<evidence type="ECO:0000256" key="2">
    <source>
        <dbReference type="ARBA" id="ARBA00022907"/>
    </source>
</evidence>
<comment type="function">
    <text evidence="4">Involved in cytoskeletal rearrangements required for phagocytosis of apoptotic cells and cell motility. Acts in association with DOCK1 and CRK. Was initially proposed to be required in complex with DOCK1 to activate Rac Rho small GTPases. May enhance the guanine nucleotide exchange factor (GEF) activity of DOCK1.</text>
</comment>